<evidence type="ECO:0000256" key="1">
    <source>
        <dbReference type="ARBA" id="ARBA00004651"/>
    </source>
</evidence>
<feature type="transmembrane region" description="Helical" evidence="10">
    <location>
        <begin position="240"/>
        <end position="262"/>
    </location>
</feature>
<evidence type="ECO:0000256" key="3">
    <source>
        <dbReference type="ARBA" id="ARBA00022475"/>
    </source>
</evidence>
<proteinExistence type="inferred from homology"/>
<keyword evidence="8" id="KW-0143">Chaperone</keyword>
<evidence type="ECO:0000256" key="10">
    <source>
        <dbReference type="SAM" id="Phobius"/>
    </source>
</evidence>
<evidence type="ECO:0000256" key="5">
    <source>
        <dbReference type="ARBA" id="ARBA00022927"/>
    </source>
</evidence>
<dbReference type="InterPro" id="IPR047196">
    <property type="entry name" value="YidC_ALB_C"/>
</dbReference>
<protein>
    <recommendedName>
        <fullName evidence="11">Membrane insertase YidC/Oxa/ALB C-terminal domain-containing protein</fullName>
    </recommendedName>
</protein>
<dbReference type="CDD" id="cd20070">
    <property type="entry name" value="5TM_YidC_Alb3"/>
    <property type="match status" value="1"/>
</dbReference>
<comment type="subcellular location">
    <subcellularLocation>
        <location evidence="1">Cell membrane</location>
        <topology evidence="1">Multi-pass membrane protein</topology>
    </subcellularLocation>
    <subcellularLocation>
        <location evidence="9">Membrane</location>
        <topology evidence="9">Multi-pass membrane protein</topology>
    </subcellularLocation>
</comment>
<dbReference type="GO" id="GO:0032977">
    <property type="term" value="F:membrane insertase activity"/>
    <property type="evidence" value="ECO:0007669"/>
    <property type="project" value="InterPro"/>
</dbReference>
<evidence type="ECO:0000256" key="7">
    <source>
        <dbReference type="ARBA" id="ARBA00023136"/>
    </source>
</evidence>
<keyword evidence="3" id="KW-1003">Cell membrane</keyword>
<accession>A0A1F5YH16</accession>
<dbReference type="EMBL" id="MFIY01000062">
    <property type="protein sequence ID" value="OGF99266.1"/>
    <property type="molecule type" value="Genomic_DNA"/>
</dbReference>
<dbReference type="GO" id="GO:0051205">
    <property type="term" value="P:protein insertion into membrane"/>
    <property type="evidence" value="ECO:0007669"/>
    <property type="project" value="TreeGrafter"/>
</dbReference>
<comment type="caution">
    <text evidence="12">The sequence shown here is derived from an EMBL/GenBank/DDBJ whole genome shotgun (WGS) entry which is preliminary data.</text>
</comment>
<dbReference type="GO" id="GO:0005886">
    <property type="term" value="C:plasma membrane"/>
    <property type="evidence" value="ECO:0007669"/>
    <property type="project" value="UniProtKB-SubCell"/>
</dbReference>
<sequence>MFDPNNFFNSILVIPILNVLMGIYTLLNYLKIPGALGLSLIILTVAIRLLLTPLTSTQLKSANKLKELKPELDELAKKFKNDKTRLNQEQLKLYQREGINPAAGCLPLLLQMPILIALYNLFFKILAGSDMNTVIAEINKVIYYPFLRISTLDLSFFGLNLAHKPSDWQKAGWFLLLVPIITAILQYWQTKLMTVSQGVSNQTKIKDSVDKSAEKKDNKADMGEAMQKQMGLMMPLMIGFFAYSFPLGLSLYWNTFTVFGIIQQNSLNKSFQKKKQQL</sequence>
<dbReference type="NCBIfam" id="TIGR03592">
    <property type="entry name" value="yidC_oxa1_cterm"/>
    <property type="match status" value="1"/>
</dbReference>
<dbReference type="PANTHER" id="PTHR12428:SF65">
    <property type="entry name" value="CYTOCHROME C OXIDASE ASSEMBLY PROTEIN COX18, MITOCHONDRIAL"/>
    <property type="match status" value="1"/>
</dbReference>
<reference evidence="12 13" key="1">
    <citation type="journal article" date="2016" name="Nat. Commun.">
        <title>Thousands of microbial genomes shed light on interconnected biogeochemical processes in an aquifer system.</title>
        <authorList>
            <person name="Anantharaman K."/>
            <person name="Brown C.T."/>
            <person name="Hug L.A."/>
            <person name="Sharon I."/>
            <person name="Castelle C.J."/>
            <person name="Probst A.J."/>
            <person name="Thomas B.C."/>
            <person name="Singh A."/>
            <person name="Wilkins M.J."/>
            <person name="Karaoz U."/>
            <person name="Brodie E.L."/>
            <person name="Williams K.H."/>
            <person name="Hubbard S.S."/>
            <person name="Banfield J.F."/>
        </authorList>
    </citation>
    <scope>NUCLEOTIDE SEQUENCE [LARGE SCALE GENOMIC DNA]</scope>
</reference>
<comment type="similarity">
    <text evidence="9">Belongs to the OXA1/ALB3/YidC family.</text>
</comment>
<dbReference type="Pfam" id="PF02096">
    <property type="entry name" value="60KD_IMP"/>
    <property type="match status" value="1"/>
</dbReference>
<evidence type="ECO:0000256" key="4">
    <source>
        <dbReference type="ARBA" id="ARBA00022692"/>
    </source>
</evidence>
<gene>
    <name evidence="12" type="ORF">A2Y99_04150</name>
</gene>
<feature type="domain" description="Membrane insertase YidC/Oxa/ALB C-terminal" evidence="11">
    <location>
        <begin position="37"/>
        <end position="268"/>
    </location>
</feature>
<evidence type="ECO:0000313" key="12">
    <source>
        <dbReference type="EMBL" id="OGF99266.1"/>
    </source>
</evidence>
<dbReference type="InterPro" id="IPR001708">
    <property type="entry name" value="YidC/ALB3/OXA1/COX18"/>
</dbReference>
<keyword evidence="4 9" id="KW-0812">Transmembrane</keyword>
<dbReference type="AlphaFoldDB" id="A0A1F5YH16"/>
<dbReference type="InterPro" id="IPR028055">
    <property type="entry name" value="YidC/Oxa/ALB_C"/>
</dbReference>
<dbReference type="PANTHER" id="PTHR12428">
    <property type="entry name" value="OXA1"/>
    <property type="match status" value="1"/>
</dbReference>
<keyword evidence="2" id="KW-0813">Transport</keyword>
<feature type="transmembrane region" description="Helical" evidence="10">
    <location>
        <begin position="102"/>
        <end position="122"/>
    </location>
</feature>
<keyword evidence="7 10" id="KW-0472">Membrane</keyword>
<keyword evidence="6 10" id="KW-1133">Transmembrane helix</keyword>
<name>A0A1F5YH16_9BACT</name>
<organism evidence="12 13">
    <name type="scientific">Candidatus Gottesmanbacteria bacterium RBG_13_37_7</name>
    <dbReference type="NCBI Taxonomy" id="1798369"/>
    <lineage>
        <taxon>Bacteria</taxon>
        <taxon>Candidatus Gottesmaniibacteriota</taxon>
    </lineage>
</organism>
<evidence type="ECO:0000313" key="13">
    <source>
        <dbReference type="Proteomes" id="UP000178230"/>
    </source>
</evidence>
<evidence type="ECO:0000256" key="2">
    <source>
        <dbReference type="ARBA" id="ARBA00022448"/>
    </source>
</evidence>
<evidence type="ECO:0000256" key="6">
    <source>
        <dbReference type="ARBA" id="ARBA00022989"/>
    </source>
</evidence>
<evidence type="ECO:0000256" key="9">
    <source>
        <dbReference type="RuleBase" id="RU003945"/>
    </source>
</evidence>
<dbReference type="Proteomes" id="UP000178230">
    <property type="component" value="Unassembled WGS sequence"/>
</dbReference>
<feature type="transmembrane region" description="Helical" evidence="10">
    <location>
        <begin position="7"/>
        <end position="26"/>
    </location>
</feature>
<feature type="transmembrane region" description="Helical" evidence="10">
    <location>
        <begin position="171"/>
        <end position="188"/>
    </location>
</feature>
<evidence type="ECO:0000259" key="11">
    <source>
        <dbReference type="Pfam" id="PF02096"/>
    </source>
</evidence>
<feature type="transmembrane region" description="Helical" evidence="10">
    <location>
        <begin position="32"/>
        <end position="51"/>
    </location>
</feature>
<dbReference type="GO" id="GO:0015031">
    <property type="term" value="P:protein transport"/>
    <property type="evidence" value="ECO:0007669"/>
    <property type="project" value="UniProtKB-KW"/>
</dbReference>
<evidence type="ECO:0000256" key="8">
    <source>
        <dbReference type="ARBA" id="ARBA00023186"/>
    </source>
</evidence>
<keyword evidence="5" id="KW-0653">Protein transport</keyword>